<protein>
    <submittedName>
        <fullName evidence="1">Uncharacterized protein</fullName>
    </submittedName>
</protein>
<sequence length="68" mass="7814">MKLHRKIKSIDSFLDDRTDLSNSRTSWAEIRDNVEREAQARQAFLSTLTVDAQSKVCGLGCVWRDTSR</sequence>
<dbReference type="AlphaFoldDB" id="A0AA39IUC5"/>
<dbReference type="EMBL" id="JAUEPT010000192">
    <property type="protein sequence ID" value="KAK0429896.1"/>
    <property type="molecule type" value="Genomic_DNA"/>
</dbReference>
<organism evidence="1 2">
    <name type="scientific">Armillaria borealis</name>
    <dbReference type="NCBI Taxonomy" id="47425"/>
    <lineage>
        <taxon>Eukaryota</taxon>
        <taxon>Fungi</taxon>
        <taxon>Dikarya</taxon>
        <taxon>Basidiomycota</taxon>
        <taxon>Agaricomycotina</taxon>
        <taxon>Agaricomycetes</taxon>
        <taxon>Agaricomycetidae</taxon>
        <taxon>Agaricales</taxon>
        <taxon>Marasmiineae</taxon>
        <taxon>Physalacriaceae</taxon>
        <taxon>Armillaria</taxon>
    </lineage>
</organism>
<evidence type="ECO:0000313" key="1">
    <source>
        <dbReference type="EMBL" id="KAK0429896.1"/>
    </source>
</evidence>
<keyword evidence="2" id="KW-1185">Reference proteome</keyword>
<evidence type="ECO:0000313" key="2">
    <source>
        <dbReference type="Proteomes" id="UP001175226"/>
    </source>
</evidence>
<name>A0AA39IUC5_9AGAR</name>
<dbReference type="Proteomes" id="UP001175226">
    <property type="component" value="Unassembled WGS sequence"/>
</dbReference>
<accession>A0AA39IUC5</accession>
<reference evidence="1" key="1">
    <citation type="submission" date="2023-06" db="EMBL/GenBank/DDBJ databases">
        <authorList>
            <consortium name="Lawrence Berkeley National Laboratory"/>
            <person name="Ahrendt S."/>
            <person name="Sahu N."/>
            <person name="Indic B."/>
            <person name="Wong-Bajracharya J."/>
            <person name="Merenyi Z."/>
            <person name="Ke H.-M."/>
            <person name="Monk M."/>
            <person name="Kocsube S."/>
            <person name="Drula E."/>
            <person name="Lipzen A."/>
            <person name="Balint B."/>
            <person name="Henrissat B."/>
            <person name="Andreopoulos B."/>
            <person name="Martin F.M."/>
            <person name="Harder C.B."/>
            <person name="Rigling D."/>
            <person name="Ford K.L."/>
            <person name="Foster G.D."/>
            <person name="Pangilinan J."/>
            <person name="Papanicolaou A."/>
            <person name="Barry K."/>
            <person name="LaButti K."/>
            <person name="Viragh M."/>
            <person name="Koriabine M."/>
            <person name="Yan M."/>
            <person name="Riley R."/>
            <person name="Champramary S."/>
            <person name="Plett K.L."/>
            <person name="Tsai I.J."/>
            <person name="Slot J."/>
            <person name="Sipos G."/>
            <person name="Plett J."/>
            <person name="Nagy L.G."/>
            <person name="Grigoriev I.V."/>
        </authorList>
    </citation>
    <scope>NUCLEOTIDE SEQUENCE</scope>
    <source>
        <strain evidence="1">FPL87.14</strain>
    </source>
</reference>
<comment type="caution">
    <text evidence="1">The sequence shown here is derived from an EMBL/GenBank/DDBJ whole genome shotgun (WGS) entry which is preliminary data.</text>
</comment>
<proteinExistence type="predicted"/>
<gene>
    <name evidence="1" type="ORF">EV421DRAFT_1862560</name>
</gene>